<dbReference type="AlphaFoldDB" id="A0A2S1R3S9"/>
<dbReference type="NCBIfam" id="TIGR02385">
    <property type="entry name" value="RelE_StbE"/>
    <property type="match status" value="1"/>
</dbReference>
<dbReference type="InterPro" id="IPR007712">
    <property type="entry name" value="RelE/ParE_toxin"/>
</dbReference>
<sequence>MTWQIELDDDARKALRKLDKPTAQRIVKKLREVEALADPTDMGKPLTANRAGFWVYRVGDYRLVCDIQFGRLVVLVIEVQHRSENYR</sequence>
<dbReference type="RefSeq" id="WP_108846222.1">
    <property type="nucleotide sequence ID" value="NZ_CP015449.1"/>
</dbReference>
<dbReference type="PANTHER" id="PTHR35601:SF1">
    <property type="entry name" value="TOXIN RELE"/>
    <property type="match status" value="1"/>
</dbReference>
<evidence type="ECO:0000313" key="4">
    <source>
        <dbReference type="Proteomes" id="UP000244928"/>
    </source>
</evidence>
<dbReference type="SUPFAM" id="SSF143011">
    <property type="entry name" value="RelE-like"/>
    <property type="match status" value="1"/>
</dbReference>
<evidence type="ECO:0000256" key="1">
    <source>
        <dbReference type="ARBA" id="ARBA00006226"/>
    </source>
</evidence>
<dbReference type="EMBL" id="CP015449">
    <property type="protein sequence ID" value="AWH90956.1"/>
    <property type="molecule type" value="Genomic_DNA"/>
</dbReference>
<dbReference type="KEGG" id="dlu:A6035_00775"/>
<evidence type="ECO:0000256" key="2">
    <source>
        <dbReference type="ARBA" id="ARBA00022649"/>
    </source>
</evidence>
<keyword evidence="2" id="KW-1277">Toxin-antitoxin system</keyword>
<dbReference type="InterPro" id="IPR035093">
    <property type="entry name" value="RelE/ParE_toxin_dom_sf"/>
</dbReference>
<comment type="similarity">
    <text evidence="1">Belongs to the RelE toxin family.</text>
</comment>
<dbReference type="Gene3D" id="3.30.2310.20">
    <property type="entry name" value="RelE-like"/>
    <property type="match status" value="1"/>
</dbReference>
<gene>
    <name evidence="3" type="ORF">A6035_00775</name>
</gene>
<keyword evidence="4" id="KW-1185">Reference proteome</keyword>
<dbReference type="PANTHER" id="PTHR35601">
    <property type="entry name" value="TOXIN RELE"/>
    <property type="match status" value="1"/>
</dbReference>
<protein>
    <submittedName>
        <fullName evidence="3">Addiction module toxin RelE</fullName>
    </submittedName>
</protein>
<dbReference type="Proteomes" id="UP000244928">
    <property type="component" value="Chromosome"/>
</dbReference>
<evidence type="ECO:0000313" key="3">
    <source>
        <dbReference type="EMBL" id="AWH90956.1"/>
    </source>
</evidence>
<proteinExistence type="inferred from homology"/>
<name>A0A2S1R3S9_9ACTN</name>
<reference evidence="3 4" key="1">
    <citation type="submission" date="2016-04" db="EMBL/GenBank/DDBJ databases">
        <title>Complete genome sequence of Dietzia lutea YIM 80766T, a strain isolated from desert soil in Egypt.</title>
        <authorList>
            <person name="Zhao J."/>
            <person name="Hu B."/>
            <person name="Geng S."/>
            <person name="Nie Y."/>
            <person name="Tang Y."/>
        </authorList>
    </citation>
    <scope>NUCLEOTIDE SEQUENCE [LARGE SCALE GENOMIC DNA]</scope>
    <source>
        <strain evidence="3 4">YIM 80766</strain>
    </source>
</reference>
<accession>A0A2S1R3S9</accession>
<dbReference type="OrthoDB" id="5326046at2"/>
<organism evidence="3 4">
    <name type="scientific">Dietzia lutea</name>
    <dbReference type="NCBI Taxonomy" id="546160"/>
    <lineage>
        <taxon>Bacteria</taxon>
        <taxon>Bacillati</taxon>
        <taxon>Actinomycetota</taxon>
        <taxon>Actinomycetes</taxon>
        <taxon>Mycobacteriales</taxon>
        <taxon>Dietziaceae</taxon>
        <taxon>Dietzia</taxon>
    </lineage>
</organism>
<dbReference type="Pfam" id="PF05016">
    <property type="entry name" value="ParE_toxin"/>
    <property type="match status" value="1"/>
</dbReference>